<evidence type="ECO:0000313" key="2">
    <source>
        <dbReference type="Proteomes" id="UP000605568"/>
    </source>
</evidence>
<dbReference type="RefSeq" id="WP_191304385.1">
    <property type="nucleotide sequence ID" value="NZ_BNAR01000018.1"/>
</dbReference>
<dbReference type="Proteomes" id="UP000605568">
    <property type="component" value="Unassembled WGS sequence"/>
</dbReference>
<gene>
    <name evidence="1" type="ORF">GCM10017774_77470</name>
</gene>
<accession>A0ABQ3MSH1</accession>
<keyword evidence="2" id="KW-1185">Reference proteome</keyword>
<reference evidence="2" key="1">
    <citation type="journal article" date="2019" name="Int. J. Syst. Evol. Microbiol.">
        <title>The Global Catalogue of Microorganisms (GCM) 10K type strain sequencing project: providing services to taxonomists for standard genome sequencing and annotation.</title>
        <authorList>
            <consortium name="The Broad Institute Genomics Platform"/>
            <consortium name="The Broad Institute Genome Sequencing Center for Infectious Disease"/>
            <person name="Wu L."/>
            <person name="Ma J."/>
        </authorList>
    </citation>
    <scope>NUCLEOTIDE SEQUENCE [LARGE SCALE GENOMIC DNA]</scope>
    <source>
        <strain evidence="2">CGMCC 4.7367</strain>
    </source>
</reference>
<comment type="caution">
    <text evidence="1">The sequence shown here is derived from an EMBL/GenBank/DDBJ whole genome shotgun (WGS) entry which is preliminary data.</text>
</comment>
<evidence type="ECO:0000313" key="1">
    <source>
        <dbReference type="EMBL" id="GHH57631.1"/>
    </source>
</evidence>
<organism evidence="1 2">
    <name type="scientific">Lentzea cavernae</name>
    <dbReference type="NCBI Taxonomy" id="2020703"/>
    <lineage>
        <taxon>Bacteria</taxon>
        <taxon>Bacillati</taxon>
        <taxon>Actinomycetota</taxon>
        <taxon>Actinomycetes</taxon>
        <taxon>Pseudonocardiales</taxon>
        <taxon>Pseudonocardiaceae</taxon>
        <taxon>Lentzea</taxon>
    </lineage>
</organism>
<sequence length="70" mass="8135">MLIVRDRRDGQAVSWGTDYRRMEEIAAGDPEFELWPDRGATRFYCHVERGGLAWVHPYDLSAQLEAEIKP</sequence>
<protein>
    <submittedName>
        <fullName evidence="1">Uncharacterized protein</fullName>
    </submittedName>
</protein>
<proteinExistence type="predicted"/>
<name>A0ABQ3MSH1_9PSEU</name>
<dbReference type="EMBL" id="BNAR01000018">
    <property type="protein sequence ID" value="GHH57631.1"/>
    <property type="molecule type" value="Genomic_DNA"/>
</dbReference>